<dbReference type="EMBL" id="JASCZI010213295">
    <property type="protein sequence ID" value="MED6201109.1"/>
    <property type="molecule type" value="Genomic_DNA"/>
</dbReference>
<dbReference type="Proteomes" id="UP001341840">
    <property type="component" value="Unassembled WGS sequence"/>
</dbReference>
<name>A0ABU6XTQ6_9FABA</name>
<accession>A0ABU6XTQ6</accession>
<evidence type="ECO:0000313" key="2">
    <source>
        <dbReference type="Proteomes" id="UP001341840"/>
    </source>
</evidence>
<evidence type="ECO:0000313" key="1">
    <source>
        <dbReference type="EMBL" id="MED6201109.1"/>
    </source>
</evidence>
<gene>
    <name evidence="1" type="ORF">PIB30_091692</name>
</gene>
<sequence length="103" mass="11360">MKQFAWVLCCTRLLNYHFQSTKTTSILVHLPSSNGGARIEATNSLELPPIKATSTTTPHHGAQTWADATMRSNKAIADVQEFSFFTGCCITKRLALNQSNTVM</sequence>
<keyword evidence="2" id="KW-1185">Reference proteome</keyword>
<comment type="caution">
    <text evidence="1">The sequence shown here is derived from an EMBL/GenBank/DDBJ whole genome shotgun (WGS) entry which is preliminary data.</text>
</comment>
<protein>
    <recommendedName>
        <fullName evidence="3">Secreted protein</fullName>
    </recommendedName>
</protein>
<proteinExistence type="predicted"/>
<evidence type="ECO:0008006" key="3">
    <source>
        <dbReference type="Google" id="ProtNLM"/>
    </source>
</evidence>
<reference evidence="1 2" key="1">
    <citation type="journal article" date="2023" name="Plants (Basel)">
        <title>Bridging the Gap: Combining Genomics and Transcriptomics Approaches to Understand Stylosanthes scabra, an Orphan Legume from the Brazilian Caatinga.</title>
        <authorList>
            <person name="Ferreira-Neto J.R.C."/>
            <person name="da Silva M.D."/>
            <person name="Binneck E."/>
            <person name="de Melo N.F."/>
            <person name="da Silva R.H."/>
            <person name="de Melo A.L.T.M."/>
            <person name="Pandolfi V."/>
            <person name="Bustamante F.O."/>
            <person name="Brasileiro-Vidal A.C."/>
            <person name="Benko-Iseppon A.M."/>
        </authorList>
    </citation>
    <scope>NUCLEOTIDE SEQUENCE [LARGE SCALE GENOMIC DNA]</scope>
    <source>
        <tissue evidence="1">Leaves</tissue>
    </source>
</reference>
<organism evidence="1 2">
    <name type="scientific">Stylosanthes scabra</name>
    <dbReference type="NCBI Taxonomy" id="79078"/>
    <lineage>
        <taxon>Eukaryota</taxon>
        <taxon>Viridiplantae</taxon>
        <taxon>Streptophyta</taxon>
        <taxon>Embryophyta</taxon>
        <taxon>Tracheophyta</taxon>
        <taxon>Spermatophyta</taxon>
        <taxon>Magnoliopsida</taxon>
        <taxon>eudicotyledons</taxon>
        <taxon>Gunneridae</taxon>
        <taxon>Pentapetalae</taxon>
        <taxon>rosids</taxon>
        <taxon>fabids</taxon>
        <taxon>Fabales</taxon>
        <taxon>Fabaceae</taxon>
        <taxon>Papilionoideae</taxon>
        <taxon>50 kb inversion clade</taxon>
        <taxon>dalbergioids sensu lato</taxon>
        <taxon>Dalbergieae</taxon>
        <taxon>Pterocarpus clade</taxon>
        <taxon>Stylosanthes</taxon>
    </lineage>
</organism>